<dbReference type="Proteomes" id="UP000721236">
    <property type="component" value="Unassembled WGS sequence"/>
</dbReference>
<keyword evidence="3" id="KW-0235">DNA replication</keyword>
<keyword evidence="8" id="KW-0238">DNA-binding</keyword>
<evidence type="ECO:0000256" key="4">
    <source>
        <dbReference type="ARBA" id="ARBA00022741"/>
    </source>
</evidence>
<evidence type="ECO:0000256" key="1">
    <source>
        <dbReference type="ARBA" id="ARBA00008428"/>
    </source>
</evidence>
<dbReference type="SMART" id="SM00382">
    <property type="entry name" value="AAA"/>
    <property type="match status" value="1"/>
</dbReference>
<evidence type="ECO:0000256" key="8">
    <source>
        <dbReference type="ARBA" id="ARBA00023125"/>
    </source>
</evidence>
<dbReference type="RefSeq" id="WP_224041357.1">
    <property type="nucleotide sequence ID" value="NZ_CAJZAH010000002.1"/>
</dbReference>
<dbReference type="SUPFAM" id="SSF52540">
    <property type="entry name" value="P-loop containing nucleoside triphosphate hydrolases"/>
    <property type="match status" value="1"/>
</dbReference>
<comment type="similarity">
    <text evidence="1">Belongs to the helicase family. DnaB subfamily.</text>
</comment>
<dbReference type="InterPro" id="IPR036185">
    <property type="entry name" value="DNA_heli_DnaB-like_N_sf"/>
</dbReference>
<evidence type="ECO:0000256" key="7">
    <source>
        <dbReference type="ARBA" id="ARBA00022840"/>
    </source>
</evidence>
<keyword evidence="5 13" id="KW-0378">Hydrolase</keyword>
<keyword evidence="14" id="KW-1185">Reference proteome</keyword>
<dbReference type="SUPFAM" id="SSF48024">
    <property type="entry name" value="N-terminal domain of DnaB helicase"/>
    <property type="match status" value="1"/>
</dbReference>
<keyword evidence="4" id="KW-0547">Nucleotide-binding</keyword>
<evidence type="ECO:0000256" key="3">
    <source>
        <dbReference type="ARBA" id="ARBA00022705"/>
    </source>
</evidence>
<dbReference type="EC" id="5.6.2.3" evidence="10"/>
<evidence type="ECO:0000256" key="9">
    <source>
        <dbReference type="ARBA" id="ARBA00023235"/>
    </source>
</evidence>
<sequence>MKQIDHAGFGRALWGVESEQAVLGGLLLDNDAIDRTAGLEPQHFYRQDHRQIHACILGLVAEGKSADVVTVFERLRERGRTTDVADLVYLTELAQSTPGTANIARYAQTVRDRALLREILAAAQNLQQSVLSPSAMTGAEMLDHAQTTLSQLAEAGGRREPSMLRDLLPAFARSVDDRIAGMGEAPLRTGLPPLDKALNGGLRRGNLVVVAGRPSMGKTALTTNIGLNLAADHSVLLLSMEMADQEIVSRAVASRGEVPLSTLLGRMDANDEKALTGMRSAFAAIEGLRFAVDDTPSLTLLDIRMKAKAFQRRHGLDVLIVDHLGLMTGGEEKQRTQQIGAYSRGLKALAKELGAAVIVLSQLSRKSEERPDKRPQLADLRDSGDIEQDADVVLLVHRPEMYQPADMALKGYAEVMIRKQRNGALGDVPLRYRGAVTTFEEWSGPLPQAGARFAPRRRDIVADL</sequence>
<evidence type="ECO:0000256" key="6">
    <source>
        <dbReference type="ARBA" id="ARBA00022806"/>
    </source>
</evidence>
<evidence type="ECO:0000259" key="12">
    <source>
        <dbReference type="PROSITE" id="PS51199"/>
    </source>
</evidence>
<proteinExistence type="inferred from homology"/>
<keyword evidence="7" id="KW-0067">ATP-binding</keyword>
<dbReference type="PANTHER" id="PTHR30153:SF2">
    <property type="entry name" value="REPLICATIVE DNA HELICASE"/>
    <property type="match status" value="1"/>
</dbReference>
<protein>
    <recommendedName>
        <fullName evidence="10">DNA 5'-3' helicase</fullName>
        <ecNumber evidence="10">5.6.2.3</ecNumber>
    </recommendedName>
</protein>
<dbReference type="EMBL" id="CAJZAH010000002">
    <property type="protein sequence ID" value="CAG9172301.1"/>
    <property type="molecule type" value="Genomic_DNA"/>
</dbReference>
<accession>A0ABM8WXM9</accession>
<comment type="caution">
    <text evidence="13">The sequence shown here is derived from an EMBL/GenBank/DDBJ whole genome shotgun (WGS) entry which is preliminary data.</text>
</comment>
<evidence type="ECO:0000313" key="13">
    <source>
        <dbReference type="EMBL" id="CAG9172301.1"/>
    </source>
</evidence>
<dbReference type="InterPro" id="IPR003593">
    <property type="entry name" value="AAA+_ATPase"/>
</dbReference>
<dbReference type="InterPro" id="IPR016136">
    <property type="entry name" value="DNA_helicase_N/primase_C"/>
</dbReference>
<dbReference type="Gene3D" id="3.40.50.300">
    <property type="entry name" value="P-loop containing nucleotide triphosphate hydrolases"/>
    <property type="match status" value="1"/>
</dbReference>
<name>A0ABM8WXM9_9BURK</name>
<dbReference type="CDD" id="cd00984">
    <property type="entry name" value="DnaB_C"/>
    <property type="match status" value="1"/>
</dbReference>
<evidence type="ECO:0000313" key="14">
    <source>
        <dbReference type="Proteomes" id="UP000721236"/>
    </source>
</evidence>
<dbReference type="InterPro" id="IPR007693">
    <property type="entry name" value="DNA_helicase_DnaB-like_N"/>
</dbReference>
<comment type="catalytic activity">
    <reaction evidence="11">
        <text>ATP + H2O = ADP + phosphate + H(+)</text>
        <dbReference type="Rhea" id="RHEA:13065"/>
        <dbReference type="ChEBI" id="CHEBI:15377"/>
        <dbReference type="ChEBI" id="CHEBI:15378"/>
        <dbReference type="ChEBI" id="CHEBI:30616"/>
        <dbReference type="ChEBI" id="CHEBI:43474"/>
        <dbReference type="ChEBI" id="CHEBI:456216"/>
        <dbReference type="EC" id="5.6.2.3"/>
    </reaction>
</comment>
<keyword evidence="2" id="KW-0639">Primosome</keyword>
<evidence type="ECO:0000256" key="2">
    <source>
        <dbReference type="ARBA" id="ARBA00022515"/>
    </source>
</evidence>
<evidence type="ECO:0000256" key="5">
    <source>
        <dbReference type="ARBA" id="ARBA00022801"/>
    </source>
</evidence>
<dbReference type="PROSITE" id="PS51199">
    <property type="entry name" value="SF4_HELICASE"/>
    <property type="match status" value="1"/>
</dbReference>
<evidence type="ECO:0000256" key="11">
    <source>
        <dbReference type="ARBA" id="ARBA00048954"/>
    </source>
</evidence>
<feature type="domain" description="SF4 helicase" evidence="12">
    <location>
        <begin position="180"/>
        <end position="446"/>
    </location>
</feature>
<dbReference type="Pfam" id="PF03796">
    <property type="entry name" value="DnaB_C"/>
    <property type="match status" value="1"/>
</dbReference>
<dbReference type="Gene3D" id="1.10.860.10">
    <property type="entry name" value="DNAb Helicase, Chain A"/>
    <property type="match status" value="1"/>
</dbReference>
<evidence type="ECO:0000256" key="10">
    <source>
        <dbReference type="ARBA" id="ARBA00044969"/>
    </source>
</evidence>
<dbReference type="Pfam" id="PF00772">
    <property type="entry name" value="DnaB"/>
    <property type="match status" value="1"/>
</dbReference>
<keyword evidence="6 13" id="KW-0347">Helicase</keyword>
<dbReference type="GO" id="GO:0003678">
    <property type="term" value="F:DNA helicase activity"/>
    <property type="evidence" value="ECO:0007669"/>
    <property type="project" value="UniProtKB-EC"/>
</dbReference>
<dbReference type="InterPro" id="IPR007694">
    <property type="entry name" value="DNA_helicase_DnaB-like_C"/>
</dbReference>
<dbReference type="PANTHER" id="PTHR30153">
    <property type="entry name" value="REPLICATIVE DNA HELICASE DNAB"/>
    <property type="match status" value="1"/>
</dbReference>
<dbReference type="GO" id="GO:0016787">
    <property type="term" value="F:hydrolase activity"/>
    <property type="evidence" value="ECO:0007669"/>
    <property type="project" value="UniProtKB-KW"/>
</dbReference>
<keyword evidence="9" id="KW-0413">Isomerase</keyword>
<dbReference type="InterPro" id="IPR027417">
    <property type="entry name" value="P-loop_NTPase"/>
</dbReference>
<organism evidence="13 14">
    <name type="scientific">Cupriavidus respiraculi</name>
    <dbReference type="NCBI Taxonomy" id="195930"/>
    <lineage>
        <taxon>Bacteria</taxon>
        <taxon>Pseudomonadati</taxon>
        <taxon>Pseudomonadota</taxon>
        <taxon>Betaproteobacteria</taxon>
        <taxon>Burkholderiales</taxon>
        <taxon>Burkholderiaceae</taxon>
        <taxon>Cupriavidus</taxon>
    </lineage>
</organism>
<gene>
    <name evidence="13" type="primary">dnaB_1</name>
    <name evidence="13" type="ORF">LMG21510_01929</name>
</gene>
<reference evidence="13 14" key="1">
    <citation type="submission" date="2021-08" db="EMBL/GenBank/DDBJ databases">
        <authorList>
            <person name="Peeters C."/>
        </authorList>
    </citation>
    <scope>NUCLEOTIDE SEQUENCE [LARGE SCALE GENOMIC DNA]</scope>
    <source>
        <strain evidence="13 14">LMG 21510</strain>
    </source>
</reference>